<gene>
    <name evidence="1" type="ORF">CAUJ_LOCUS307</name>
</gene>
<evidence type="ECO:0000313" key="1">
    <source>
        <dbReference type="EMBL" id="CAD6184388.1"/>
    </source>
</evidence>
<name>A0A8S1GNF3_9PELO</name>
<dbReference type="SUPFAM" id="SSF74788">
    <property type="entry name" value="Cullin repeat-like"/>
    <property type="match status" value="1"/>
</dbReference>
<proteinExistence type="predicted"/>
<evidence type="ECO:0000313" key="2">
    <source>
        <dbReference type="Proteomes" id="UP000835052"/>
    </source>
</evidence>
<dbReference type="Proteomes" id="UP000835052">
    <property type="component" value="Unassembled WGS sequence"/>
</dbReference>
<dbReference type="InterPro" id="IPR016159">
    <property type="entry name" value="Cullin_repeat-like_dom_sf"/>
</dbReference>
<keyword evidence="2" id="KW-1185">Reference proteome</keyword>
<comment type="caution">
    <text evidence="1">The sequence shown here is derived from an EMBL/GenBank/DDBJ whole genome shotgun (WGS) entry which is preliminary data.</text>
</comment>
<organism evidence="1 2">
    <name type="scientific">Caenorhabditis auriculariae</name>
    <dbReference type="NCBI Taxonomy" id="2777116"/>
    <lineage>
        <taxon>Eukaryota</taxon>
        <taxon>Metazoa</taxon>
        <taxon>Ecdysozoa</taxon>
        <taxon>Nematoda</taxon>
        <taxon>Chromadorea</taxon>
        <taxon>Rhabditida</taxon>
        <taxon>Rhabditina</taxon>
        <taxon>Rhabditomorpha</taxon>
        <taxon>Rhabditoidea</taxon>
        <taxon>Rhabditidae</taxon>
        <taxon>Peloderinae</taxon>
        <taxon>Caenorhabditis</taxon>
    </lineage>
</organism>
<reference evidence="1" key="1">
    <citation type="submission" date="2020-10" db="EMBL/GenBank/DDBJ databases">
        <authorList>
            <person name="Kikuchi T."/>
        </authorList>
    </citation>
    <scope>NUCLEOTIDE SEQUENCE</scope>
    <source>
        <strain evidence="1">NKZ352</strain>
    </source>
</reference>
<dbReference type="Gene3D" id="1.20.1310.10">
    <property type="entry name" value="Cullin Repeats"/>
    <property type="match status" value="1"/>
</dbReference>
<protein>
    <submittedName>
        <fullName evidence="1">Uncharacterized protein</fullName>
    </submittedName>
</protein>
<accession>A0A8S1GNF3</accession>
<dbReference type="AlphaFoldDB" id="A0A8S1GNF3"/>
<dbReference type="EMBL" id="CAJGYM010000001">
    <property type="protein sequence ID" value="CAD6184388.1"/>
    <property type="molecule type" value="Genomic_DNA"/>
</dbReference>
<sequence>MASTIESIKNSEDSFQQMLTTFNLKNSSNVNYDYVDFKLKKVREWMMDVLFENEGEHSFDELRQNLYVLGMSGHVATVRDDLQNYLSLCLQEELKRDRETWDFCPLDAFTNMWAVHRVKLKKILTICEQTDQHFCNLTNAESINVLYKKRLRKFLLENNLVLFIRNVMIDVYTLLRKNPDQKKINLLKRSTRTIVEIGNGDHQFFSQKFSKNAFLEKMQTLIGKMIGEVSNSGKGTCKTLKMIQEKMFNEGKLVSEAFGKETAERMAKVYAKNNQ</sequence>